<evidence type="ECO:0000313" key="11">
    <source>
        <dbReference type="Proteomes" id="UP000054623"/>
    </source>
</evidence>
<dbReference type="GO" id="GO:0046872">
    <property type="term" value="F:metal ion binding"/>
    <property type="evidence" value="ECO:0007669"/>
    <property type="project" value="UniProtKB-KW"/>
</dbReference>
<dbReference type="PATRIC" id="fig|49338.4.peg.1390"/>
<dbReference type="Proteomes" id="UP000054623">
    <property type="component" value="Unassembled WGS sequence"/>
</dbReference>
<name>A0A098AZX6_DESHA</name>
<keyword evidence="3" id="KW-0479">Metal-binding</keyword>
<organism evidence="9">
    <name type="scientific">Desulfitobacterium hafniense</name>
    <name type="common">Desulfitobacterium frappieri</name>
    <dbReference type="NCBI Taxonomy" id="49338"/>
    <lineage>
        <taxon>Bacteria</taxon>
        <taxon>Bacillati</taxon>
        <taxon>Bacillota</taxon>
        <taxon>Clostridia</taxon>
        <taxon>Eubacteriales</taxon>
        <taxon>Desulfitobacteriaceae</taxon>
        <taxon>Desulfitobacterium</taxon>
    </lineage>
</organism>
<dbReference type="OrthoDB" id="9810688at2"/>
<accession>A0A098AZX6</accession>
<evidence type="ECO:0000256" key="5">
    <source>
        <dbReference type="ARBA" id="ARBA00022982"/>
    </source>
</evidence>
<keyword evidence="5" id="KW-0249">Electron transport</keyword>
<dbReference type="Pfam" id="PF13247">
    <property type="entry name" value="Fer4_11"/>
    <property type="match status" value="1"/>
</dbReference>
<dbReference type="InterPro" id="IPR017896">
    <property type="entry name" value="4Fe4S_Fe-S-bd"/>
</dbReference>
<reference evidence="9" key="1">
    <citation type="submission" date="2014-07" db="EMBL/GenBank/DDBJ databases">
        <authorList>
            <person name="Hornung V.Bastian."/>
        </authorList>
    </citation>
    <scope>NUCLEOTIDE SEQUENCE</scope>
    <source>
        <strain evidence="9">PCE-S</strain>
    </source>
</reference>
<evidence type="ECO:0000256" key="6">
    <source>
        <dbReference type="ARBA" id="ARBA00023004"/>
    </source>
</evidence>
<dbReference type="Gene3D" id="3.30.70.20">
    <property type="match status" value="2"/>
</dbReference>
<dbReference type="GO" id="GO:0051539">
    <property type="term" value="F:4 iron, 4 sulfur cluster binding"/>
    <property type="evidence" value="ECO:0007669"/>
    <property type="project" value="UniProtKB-KW"/>
</dbReference>
<protein>
    <submittedName>
        <fullName evidence="10">4Fe-4S ferredoxin</fullName>
    </submittedName>
    <submittedName>
        <fullName evidence="9">Molybdopterin oxidoreductase chain B</fullName>
    </submittedName>
</protein>
<evidence type="ECO:0000256" key="2">
    <source>
        <dbReference type="ARBA" id="ARBA00022485"/>
    </source>
</evidence>
<dbReference type="PROSITE" id="PS51379">
    <property type="entry name" value="4FE4S_FER_2"/>
    <property type="match status" value="3"/>
</dbReference>
<dbReference type="AlphaFoldDB" id="A0A098AZX6"/>
<dbReference type="PANTHER" id="PTHR43177:SF5">
    <property type="entry name" value="ANAEROBIC DIMETHYL SULFOXIDE REDUCTASE CHAIN B-RELATED"/>
    <property type="match status" value="1"/>
</dbReference>
<feature type="domain" description="4Fe-4S ferredoxin-type" evidence="8">
    <location>
        <begin position="47"/>
        <end position="80"/>
    </location>
</feature>
<evidence type="ECO:0000256" key="7">
    <source>
        <dbReference type="ARBA" id="ARBA00023014"/>
    </source>
</evidence>
<keyword evidence="1" id="KW-0813">Transport</keyword>
<dbReference type="RefSeq" id="WP_011459585.1">
    <property type="nucleotide sequence ID" value="NZ_CABKQQ010000051.1"/>
</dbReference>
<evidence type="ECO:0000313" key="10">
    <source>
        <dbReference type="EMBL" id="KTE90566.1"/>
    </source>
</evidence>
<keyword evidence="7" id="KW-0411">Iron-sulfur</keyword>
<dbReference type="SUPFAM" id="SSF54862">
    <property type="entry name" value="4Fe-4S ferredoxins"/>
    <property type="match status" value="1"/>
</dbReference>
<keyword evidence="4" id="KW-0677">Repeat</keyword>
<dbReference type="EMBL" id="LOCK01000039">
    <property type="protein sequence ID" value="KTE90566.1"/>
    <property type="molecule type" value="Genomic_DNA"/>
</dbReference>
<gene>
    <name evidence="10" type="ORF">AT727_08210</name>
    <name evidence="9" type="ORF">DPCES_1284</name>
</gene>
<sequence length="192" mass="21172">MGKLGFYFDMEACVGCRTCQIACKDKNNNKIGVLYRRVRNFETGVYPRPDGFNYSSACNHCAEAKCVKGCPTGAMHYAEDGTVQHDKNKCIGCKYCIWNCPYGAPQFLEESGIVGKCDSCKELRHQGGNPACVDACIMRCLEFGDLDELKAKHGADLVQELSILPDAKVTNPSVLIKPRSCAMDANPREKEV</sequence>
<dbReference type="CDD" id="cd16371">
    <property type="entry name" value="DMSOR_beta_like"/>
    <property type="match status" value="1"/>
</dbReference>
<evidence type="ECO:0000256" key="1">
    <source>
        <dbReference type="ARBA" id="ARBA00022448"/>
    </source>
</evidence>
<reference evidence="10 11" key="2">
    <citation type="submission" date="2015-12" db="EMBL/GenBank/DDBJ databases">
        <title>Draft Genome Sequence of Desulfitobacterium hafniense Strain DH, a Sulfate-reducing Bacterium Isolated from Paddy Soils.</title>
        <authorList>
            <person name="Bao P."/>
            <person name="Zhang X."/>
            <person name="Li G."/>
        </authorList>
    </citation>
    <scope>NUCLEOTIDE SEQUENCE [LARGE SCALE GENOMIC DNA]</scope>
    <source>
        <strain evidence="10 11">DH</strain>
    </source>
</reference>
<feature type="domain" description="4Fe-4S ferredoxin-type" evidence="8">
    <location>
        <begin position="81"/>
        <end position="110"/>
    </location>
</feature>
<dbReference type="EMBL" id="LK996017">
    <property type="protein sequence ID" value="CDX01171.1"/>
    <property type="molecule type" value="Genomic_DNA"/>
</dbReference>
<dbReference type="PANTHER" id="PTHR43177">
    <property type="entry name" value="PROTEIN NRFC"/>
    <property type="match status" value="1"/>
</dbReference>
<feature type="domain" description="4Fe-4S ferredoxin-type" evidence="8">
    <location>
        <begin position="4"/>
        <end position="33"/>
    </location>
</feature>
<evidence type="ECO:0000259" key="8">
    <source>
        <dbReference type="PROSITE" id="PS51379"/>
    </source>
</evidence>
<dbReference type="InterPro" id="IPR050954">
    <property type="entry name" value="ET_IronSulfur_Cluster-Binding"/>
</dbReference>
<evidence type="ECO:0000256" key="3">
    <source>
        <dbReference type="ARBA" id="ARBA00022723"/>
    </source>
</evidence>
<dbReference type="PROSITE" id="PS00198">
    <property type="entry name" value="4FE4S_FER_1"/>
    <property type="match status" value="1"/>
</dbReference>
<keyword evidence="2" id="KW-0004">4Fe-4S</keyword>
<dbReference type="InterPro" id="IPR017900">
    <property type="entry name" value="4Fe4S_Fe_S_CS"/>
</dbReference>
<proteinExistence type="predicted"/>
<evidence type="ECO:0000256" key="4">
    <source>
        <dbReference type="ARBA" id="ARBA00022737"/>
    </source>
</evidence>
<evidence type="ECO:0000313" key="9">
    <source>
        <dbReference type="EMBL" id="CDX01171.1"/>
    </source>
</evidence>
<keyword evidence="6" id="KW-0408">Iron</keyword>